<feature type="transmembrane region" description="Helical" evidence="1">
    <location>
        <begin position="81"/>
        <end position="102"/>
    </location>
</feature>
<evidence type="ECO:0000313" key="3">
    <source>
        <dbReference type="EMBL" id="NYI37124.1"/>
    </source>
</evidence>
<evidence type="ECO:0000256" key="1">
    <source>
        <dbReference type="SAM" id="Phobius"/>
    </source>
</evidence>
<dbReference type="Proteomes" id="UP000659061">
    <property type="component" value="Unassembled WGS sequence"/>
</dbReference>
<feature type="transmembrane region" description="Helical" evidence="1">
    <location>
        <begin position="42"/>
        <end position="61"/>
    </location>
</feature>
<evidence type="ECO:0000313" key="5">
    <source>
        <dbReference type="Proteomes" id="UP000659061"/>
    </source>
</evidence>
<accession>A0A8I0FUU2</accession>
<dbReference type="Proteomes" id="UP000587211">
    <property type="component" value="Unassembled WGS sequence"/>
</dbReference>
<feature type="transmembrane region" description="Helical" evidence="1">
    <location>
        <begin position="6"/>
        <end position="30"/>
    </location>
</feature>
<keyword evidence="1" id="KW-0472">Membrane</keyword>
<keyword evidence="1" id="KW-0812">Transmembrane</keyword>
<dbReference type="EMBL" id="JACBZN010000001">
    <property type="protein sequence ID" value="NYI37124.1"/>
    <property type="molecule type" value="Genomic_DNA"/>
</dbReference>
<protein>
    <submittedName>
        <fullName evidence="3">Ca2+/H+ antiporter (TMEM165/GDT1 family)</fullName>
    </submittedName>
</protein>
<organism evidence="2 5">
    <name type="scientific">Aeromicrobium tamlense</name>
    <dbReference type="NCBI Taxonomy" id="375541"/>
    <lineage>
        <taxon>Bacteria</taxon>
        <taxon>Bacillati</taxon>
        <taxon>Actinomycetota</taxon>
        <taxon>Actinomycetes</taxon>
        <taxon>Propionibacteriales</taxon>
        <taxon>Nocardioidaceae</taxon>
        <taxon>Aeromicrobium</taxon>
    </lineage>
</organism>
<sequence length="115" mass="12483">MESLAEWWIILGWALAAFIAPAIAALAGLLRPSRRLRRVTQAVALVTWLLWLVQFVVWANAHDMPIPGETVPNELFPIHEALAHASAAGCVILLPLAVAVVATGRPARQHVRVEG</sequence>
<dbReference type="EMBL" id="JACWMT010000001">
    <property type="protein sequence ID" value="MBD1268968.1"/>
    <property type="molecule type" value="Genomic_DNA"/>
</dbReference>
<dbReference type="RefSeq" id="WP_179423335.1">
    <property type="nucleotide sequence ID" value="NZ_BAAAMP010000002.1"/>
</dbReference>
<keyword evidence="4" id="KW-1185">Reference proteome</keyword>
<reference evidence="3 4" key="1">
    <citation type="submission" date="2020-07" db="EMBL/GenBank/DDBJ databases">
        <title>Sequencing the genomes of 1000 actinobacteria strains.</title>
        <authorList>
            <person name="Klenk H.-P."/>
        </authorList>
    </citation>
    <scope>NUCLEOTIDE SEQUENCE [LARGE SCALE GENOMIC DNA]</scope>
    <source>
        <strain evidence="3 4">DSM 19087</strain>
    </source>
</reference>
<evidence type="ECO:0000313" key="2">
    <source>
        <dbReference type="EMBL" id="MBD1268968.1"/>
    </source>
</evidence>
<reference evidence="2" key="2">
    <citation type="submission" date="2020-09" db="EMBL/GenBank/DDBJ databases">
        <title>Novel species in genus Aeromicrobium.</title>
        <authorList>
            <person name="Zhang G."/>
        </authorList>
    </citation>
    <scope>NUCLEOTIDE SEQUENCE</scope>
    <source>
        <strain evidence="2">SSW1-57</strain>
    </source>
</reference>
<name>A0A8I0FUU2_9ACTN</name>
<evidence type="ECO:0000313" key="4">
    <source>
        <dbReference type="Proteomes" id="UP000587211"/>
    </source>
</evidence>
<proteinExistence type="predicted"/>
<comment type="caution">
    <text evidence="2">The sequence shown here is derived from an EMBL/GenBank/DDBJ whole genome shotgun (WGS) entry which is preliminary data.</text>
</comment>
<dbReference type="AlphaFoldDB" id="A0A8I0FUU2"/>
<gene>
    <name evidence="3" type="ORF">BJ975_000499</name>
    <name evidence="2" type="ORF">IDH50_01860</name>
</gene>
<keyword evidence="1" id="KW-1133">Transmembrane helix</keyword>